<dbReference type="InterPro" id="IPR012337">
    <property type="entry name" value="RNaseH-like_sf"/>
</dbReference>
<protein>
    <recommendedName>
        <fullName evidence="1">Integrase catalytic domain-containing protein</fullName>
    </recommendedName>
</protein>
<evidence type="ECO:0000259" key="1">
    <source>
        <dbReference type="PROSITE" id="PS50994"/>
    </source>
</evidence>
<reference evidence="3" key="1">
    <citation type="journal article" date="2019" name="Int. J. Syst. Evol. Microbiol.">
        <title>The Global Catalogue of Microorganisms (GCM) 10K type strain sequencing project: providing services to taxonomists for standard genome sequencing and annotation.</title>
        <authorList>
            <consortium name="The Broad Institute Genomics Platform"/>
            <consortium name="The Broad Institute Genome Sequencing Center for Infectious Disease"/>
            <person name="Wu L."/>
            <person name="Ma J."/>
        </authorList>
    </citation>
    <scope>NUCLEOTIDE SEQUENCE [LARGE SCALE GENOMIC DNA]</scope>
    <source>
        <strain evidence="3">CCM 8702</strain>
    </source>
</reference>
<accession>A0ABQ1ZSZ7</accession>
<sequence>MANAPNEKWVADVTYIPCRQGRLYLASVMDLYTREIVGWCLRDRMTQDLVVEALQIAYQAKKPKPGLLHHSDRGSQYASKTYRKQLERYEMTASMSRKGNCYDNAVIEAFHSVLKKELVYVTRFQTHAQAYDELYTYLEFFYNRKRMHSALDYLSPAQFAARWRQHSA</sequence>
<dbReference type="InterPro" id="IPR048020">
    <property type="entry name" value="Transpos_IS3"/>
</dbReference>
<dbReference type="EMBL" id="BMDD01000003">
    <property type="protein sequence ID" value="GGH78597.1"/>
    <property type="molecule type" value="Genomic_DNA"/>
</dbReference>
<keyword evidence="3" id="KW-1185">Reference proteome</keyword>
<dbReference type="NCBIfam" id="NF033516">
    <property type="entry name" value="transpos_IS3"/>
    <property type="match status" value="1"/>
</dbReference>
<dbReference type="InterPro" id="IPR001584">
    <property type="entry name" value="Integrase_cat-core"/>
</dbReference>
<dbReference type="SUPFAM" id="SSF53098">
    <property type="entry name" value="Ribonuclease H-like"/>
    <property type="match status" value="1"/>
</dbReference>
<gene>
    <name evidence="2" type="ORF">GCM10007362_24120</name>
</gene>
<organism evidence="2 3">
    <name type="scientific">Saccharibacillus endophyticus</name>
    <dbReference type="NCBI Taxonomy" id="2060666"/>
    <lineage>
        <taxon>Bacteria</taxon>
        <taxon>Bacillati</taxon>
        <taxon>Bacillota</taxon>
        <taxon>Bacilli</taxon>
        <taxon>Bacillales</taxon>
        <taxon>Paenibacillaceae</taxon>
        <taxon>Saccharibacillus</taxon>
    </lineage>
</organism>
<dbReference type="Pfam" id="PF13333">
    <property type="entry name" value="rve_2"/>
    <property type="match status" value="1"/>
</dbReference>
<evidence type="ECO:0000313" key="3">
    <source>
        <dbReference type="Proteomes" id="UP000605427"/>
    </source>
</evidence>
<dbReference type="PROSITE" id="PS50994">
    <property type="entry name" value="INTEGRASE"/>
    <property type="match status" value="1"/>
</dbReference>
<dbReference type="Pfam" id="PF00665">
    <property type="entry name" value="rve"/>
    <property type="match status" value="1"/>
</dbReference>
<dbReference type="Proteomes" id="UP000605427">
    <property type="component" value="Unassembled WGS sequence"/>
</dbReference>
<dbReference type="Gene3D" id="3.30.420.10">
    <property type="entry name" value="Ribonuclease H-like superfamily/Ribonuclease H"/>
    <property type="match status" value="1"/>
</dbReference>
<dbReference type="PANTHER" id="PTHR46889:SF4">
    <property type="entry name" value="TRANSPOSASE INSO FOR INSERTION SEQUENCE ELEMENT IS911B-RELATED"/>
    <property type="match status" value="1"/>
</dbReference>
<evidence type="ECO:0000313" key="2">
    <source>
        <dbReference type="EMBL" id="GGH78597.1"/>
    </source>
</evidence>
<dbReference type="PANTHER" id="PTHR46889">
    <property type="entry name" value="TRANSPOSASE INSF FOR INSERTION SEQUENCE IS3B-RELATED"/>
    <property type="match status" value="1"/>
</dbReference>
<dbReference type="InterPro" id="IPR036397">
    <property type="entry name" value="RNaseH_sf"/>
</dbReference>
<comment type="caution">
    <text evidence="2">The sequence shown here is derived from an EMBL/GenBank/DDBJ whole genome shotgun (WGS) entry which is preliminary data.</text>
</comment>
<name>A0ABQ1ZSZ7_9BACL</name>
<feature type="domain" description="Integrase catalytic" evidence="1">
    <location>
        <begin position="1"/>
        <end position="164"/>
    </location>
</feature>
<dbReference type="InterPro" id="IPR050900">
    <property type="entry name" value="Transposase_IS3/IS150/IS904"/>
</dbReference>
<proteinExistence type="predicted"/>